<dbReference type="Gene3D" id="3.30.420.40">
    <property type="match status" value="3"/>
</dbReference>
<evidence type="ECO:0000256" key="5">
    <source>
        <dbReference type="ARBA" id="ARBA00023016"/>
    </source>
</evidence>
<dbReference type="FunFam" id="1.20.1270.10:FF:000001">
    <property type="entry name" value="Molecular chaperone DnaK"/>
    <property type="match status" value="1"/>
</dbReference>
<keyword evidence="9" id="KW-0175">Coiled coil</keyword>
<dbReference type="NCBIfam" id="NF001413">
    <property type="entry name" value="PRK00290.1"/>
    <property type="match status" value="1"/>
</dbReference>
<dbReference type="InterPro" id="IPR018181">
    <property type="entry name" value="Heat_shock_70_CS"/>
</dbReference>
<comment type="induction">
    <text evidence="7">By stress conditions e.g. heat shock.</text>
</comment>
<comment type="function">
    <text evidence="7">Acts as a chaperone.</text>
</comment>
<dbReference type="Gene3D" id="2.60.34.10">
    <property type="entry name" value="Substrate Binding Domain Of DNAk, Chain A, domain 1"/>
    <property type="match status" value="1"/>
</dbReference>
<accession>A0A371Q071</accession>
<keyword evidence="4 7" id="KW-0067">ATP-binding</keyword>
<dbReference type="SUPFAM" id="SSF100920">
    <property type="entry name" value="Heat shock protein 70kD (HSP70), peptide-binding domain"/>
    <property type="match status" value="1"/>
</dbReference>
<evidence type="ECO:0000256" key="4">
    <source>
        <dbReference type="ARBA" id="ARBA00022840"/>
    </source>
</evidence>
<dbReference type="Gene3D" id="3.30.30.30">
    <property type="match status" value="1"/>
</dbReference>
<dbReference type="SUPFAM" id="SSF100934">
    <property type="entry name" value="Heat shock protein 70kD (HSP70), C-terminal subdomain"/>
    <property type="match status" value="1"/>
</dbReference>
<evidence type="ECO:0000313" key="11">
    <source>
        <dbReference type="EMBL" id="REK88001.1"/>
    </source>
</evidence>
<dbReference type="OrthoDB" id="9766019at2"/>
<dbReference type="Pfam" id="PF00012">
    <property type="entry name" value="HSP70"/>
    <property type="match status" value="1"/>
</dbReference>
<evidence type="ECO:0000256" key="9">
    <source>
        <dbReference type="SAM" id="Coils"/>
    </source>
</evidence>
<dbReference type="NCBIfam" id="TIGR02350">
    <property type="entry name" value="prok_dnaK"/>
    <property type="match status" value="1"/>
</dbReference>
<dbReference type="SUPFAM" id="SSF53067">
    <property type="entry name" value="Actin-like ATPase domain"/>
    <property type="match status" value="2"/>
</dbReference>
<dbReference type="InterPro" id="IPR013126">
    <property type="entry name" value="Hsp_70_fam"/>
</dbReference>
<dbReference type="Gene3D" id="3.90.640.10">
    <property type="entry name" value="Actin, Chain A, domain 4"/>
    <property type="match status" value="1"/>
</dbReference>
<dbReference type="FunFam" id="2.60.34.10:FF:000014">
    <property type="entry name" value="Chaperone protein DnaK HSP70"/>
    <property type="match status" value="1"/>
</dbReference>
<reference evidence="11 12" key="1">
    <citation type="submission" date="2018-08" db="EMBL/GenBank/DDBJ databases">
        <title>Streptomyces NEAU-D10 sp. nov., a novel Actinomycete isolated from soil.</title>
        <authorList>
            <person name="Jin L."/>
        </authorList>
    </citation>
    <scope>NUCLEOTIDE SEQUENCE [LARGE SCALE GENOMIC DNA]</scope>
    <source>
        <strain evidence="11 12">NEAU-D10</strain>
    </source>
</reference>
<dbReference type="GO" id="GO:0051082">
    <property type="term" value="F:unfolded protein binding"/>
    <property type="evidence" value="ECO:0007669"/>
    <property type="project" value="InterPro"/>
</dbReference>
<feature type="coiled-coil region" evidence="9">
    <location>
        <begin position="222"/>
        <end position="249"/>
    </location>
</feature>
<evidence type="ECO:0000256" key="2">
    <source>
        <dbReference type="ARBA" id="ARBA00022553"/>
    </source>
</evidence>
<evidence type="ECO:0000256" key="1">
    <source>
        <dbReference type="ARBA" id="ARBA00007381"/>
    </source>
</evidence>
<dbReference type="GO" id="GO:0005524">
    <property type="term" value="F:ATP binding"/>
    <property type="evidence" value="ECO:0007669"/>
    <property type="project" value="UniProtKB-UniRule"/>
</dbReference>
<comment type="caution">
    <text evidence="11">The sequence shown here is derived from an EMBL/GenBank/DDBJ whole genome shotgun (WGS) entry which is preliminary data.</text>
</comment>
<dbReference type="AlphaFoldDB" id="A0A371Q071"/>
<gene>
    <name evidence="7" type="primary">dnaK</name>
    <name evidence="11" type="ORF">DY245_23645</name>
</gene>
<feature type="compositionally biased region" description="Basic and acidic residues" evidence="10">
    <location>
        <begin position="609"/>
        <end position="618"/>
    </location>
</feature>
<protein>
    <recommendedName>
        <fullName evidence="7">Chaperone protein DnaK</fullName>
    </recommendedName>
    <alternativeName>
        <fullName evidence="7">HSP70</fullName>
    </alternativeName>
    <alternativeName>
        <fullName evidence="7">Heat shock 70 kDa protein</fullName>
    </alternativeName>
    <alternativeName>
        <fullName evidence="7">Heat shock protein 70</fullName>
    </alternativeName>
</protein>
<dbReference type="Proteomes" id="UP000262477">
    <property type="component" value="Unassembled WGS sequence"/>
</dbReference>
<dbReference type="EMBL" id="QUAC01000189">
    <property type="protein sequence ID" value="REK88001.1"/>
    <property type="molecule type" value="Genomic_DNA"/>
</dbReference>
<feature type="region of interest" description="Disordered" evidence="10">
    <location>
        <begin position="577"/>
        <end position="618"/>
    </location>
</feature>
<keyword evidence="12" id="KW-1185">Reference proteome</keyword>
<dbReference type="PROSITE" id="PS01036">
    <property type="entry name" value="HSP70_3"/>
    <property type="match status" value="1"/>
</dbReference>
<evidence type="ECO:0000256" key="7">
    <source>
        <dbReference type="HAMAP-Rule" id="MF_00332"/>
    </source>
</evidence>
<feature type="modified residue" description="Phosphothreonine; by autocatalysis" evidence="7">
    <location>
        <position position="173"/>
    </location>
</feature>
<keyword evidence="3 7" id="KW-0547">Nucleotide-binding</keyword>
<keyword evidence="2 7" id="KW-0597">Phosphoprotein</keyword>
<dbReference type="PROSITE" id="PS00297">
    <property type="entry name" value="HSP70_1"/>
    <property type="match status" value="1"/>
</dbReference>
<dbReference type="InterPro" id="IPR029048">
    <property type="entry name" value="HSP70_C_sf"/>
</dbReference>
<dbReference type="PRINTS" id="PR00301">
    <property type="entry name" value="HEATSHOCK70"/>
</dbReference>
<dbReference type="GO" id="GO:0140662">
    <property type="term" value="F:ATP-dependent protein folding chaperone"/>
    <property type="evidence" value="ECO:0007669"/>
    <property type="project" value="InterPro"/>
</dbReference>
<proteinExistence type="evidence at transcript level"/>
<dbReference type="RefSeq" id="WP_128509234.1">
    <property type="nucleotide sequence ID" value="NZ_QUAC01000189.1"/>
</dbReference>
<dbReference type="CDD" id="cd10234">
    <property type="entry name" value="ASKHA_NBD_HSP70_DnaK-like"/>
    <property type="match status" value="1"/>
</dbReference>
<name>A0A371Q071_STRIH</name>
<sequence>MARAVGIDLGTTNSVVSVLEGGEPTVITNAEGARTTPSVVAFAKNGEVLVGEVAKRQAVTNVDRTIRSVKRHMGTDWKIGIDGKDFNPQQMSAFILQKLKRDAEAYLGEKVVDAVITVPAYFNDSERQATKEAGEIAGLNVLRIVNEPTAAALAYGLEKDDQTILVFDLGGGTFDVSLLEIGDGVVEVKATNGDNHLGGDDWDQRVVDYLVKQFQNGHGVDLSKDKMALQRLREAAEKAKIELSSSTETSINLPYITASAEGPLHLDEKLTRSQFQQLTADLLDRCKTPFHNVIKDAGIALSEIDHVVLVGGSTRMPAVAELVKELTGGKDANKGVNPDEVVAIGATLQAGVLKGEVKDVLLLDVTPLSLGIETKGGIMTKLIERNTTIPTKRSEIFTTAEDNQPSVQIQVYQGEREIAAYNKKLGMFELTGLPPAPRGVPQIEVSFDIDANGIMHVTAKDLGTGKEQKMTVTGGSSLPKDEVDRMRQEAEQYADEDTKRREAAEARNQGEQLVYQTEKFLKDNEDKVPGEVKTEVEEAVTELKEKLKGEDTAEIRTATEKVAAVSQKLGQAMYADAQAAGGAEGAAGAGEQAKADAADDVVDAEIVDDEKPKKDGAA</sequence>
<evidence type="ECO:0000256" key="3">
    <source>
        <dbReference type="ARBA" id="ARBA00022741"/>
    </source>
</evidence>
<keyword evidence="5 7" id="KW-0346">Stress response</keyword>
<evidence type="ECO:0000256" key="6">
    <source>
        <dbReference type="ARBA" id="ARBA00023186"/>
    </source>
</evidence>
<dbReference type="HAMAP" id="MF_00332">
    <property type="entry name" value="DnaK"/>
    <property type="match status" value="1"/>
</dbReference>
<dbReference type="InterPro" id="IPR029047">
    <property type="entry name" value="HSP70_peptide-bd_sf"/>
</dbReference>
<evidence type="ECO:0000313" key="12">
    <source>
        <dbReference type="Proteomes" id="UP000262477"/>
    </source>
</evidence>
<evidence type="ECO:0000256" key="10">
    <source>
        <dbReference type="SAM" id="MobiDB-lite"/>
    </source>
</evidence>
<dbReference type="InterPro" id="IPR012725">
    <property type="entry name" value="Chaperone_DnaK"/>
</dbReference>
<dbReference type="PROSITE" id="PS00329">
    <property type="entry name" value="HSP70_2"/>
    <property type="match status" value="1"/>
</dbReference>
<keyword evidence="6 7" id="KW-0143">Chaperone</keyword>
<dbReference type="PANTHER" id="PTHR19375">
    <property type="entry name" value="HEAT SHOCK PROTEIN 70KDA"/>
    <property type="match status" value="1"/>
</dbReference>
<evidence type="ECO:0000256" key="8">
    <source>
        <dbReference type="RuleBase" id="RU003322"/>
    </source>
</evidence>
<organism evidence="11 12">
    <name type="scientific">Streptomyces inhibens</name>
    <dbReference type="NCBI Taxonomy" id="2293571"/>
    <lineage>
        <taxon>Bacteria</taxon>
        <taxon>Bacillati</taxon>
        <taxon>Actinomycetota</taxon>
        <taxon>Actinomycetes</taxon>
        <taxon>Kitasatosporales</taxon>
        <taxon>Streptomycetaceae</taxon>
        <taxon>Streptomyces</taxon>
    </lineage>
</organism>
<feature type="compositionally biased region" description="Acidic residues" evidence="10">
    <location>
        <begin position="598"/>
        <end position="608"/>
    </location>
</feature>
<dbReference type="Gene3D" id="1.20.1270.10">
    <property type="match status" value="1"/>
</dbReference>
<dbReference type="FunFam" id="3.30.420.40:FF:000071">
    <property type="entry name" value="Molecular chaperone DnaK"/>
    <property type="match status" value="1"/>
</dbReference>
<dbReference type="InterPro" id="IPR043129">
    <property type="entry name" value="ATPase_NBD"/>
</dbReference>
<comment type="similarity">
    <text evidence="1 7 8">Belongs to the heat shock protein 70 family.</text>
</comment>
<dbReference type="FunFam" id="3.90.640.10:FF:000003">
    <property type="entry name" value="Molecular chaperone DnaK"/>
    <property type="match status" value="1"/>
</dbReference>